<dbReference type="AlphaFoldDB" id="A0A2G5V1B9"/>
<organism evidence="1 2">
    <name type="scientific">Caenorhabditis nigoni</name>
    <dbReference type="NCBI Taxonomy" id="1611254"/>
    <lineage>
        <taxon>Eukaryota</taxon>
        <taxon>Metazoa</taxon>
        <taxon>Ecdysozoa</taxon>
        <taxon>Nematoda</taxon>
        <taxon>Chromadorea</taxon>
        <taxon>Rhabditida</taxon>
        <taxon>Rhabditina</taxon>
        <taxon>Rhabditomorpha</taxon>
        <taxon>Rhabditoidea</taxon>
        <taxon>Rhabditidae</taxon>
        <taxon>Peloderinae</taxon>
        <taxon>Caenorhabditis</taxon>
    </lineage>
</organism>
<evidence type="ECO:0000313" key="1">
    <source>
        <dbReference type="EMBL" id="PIC45588.1"/>
    </source>
</evidence>
<reference evidence="2" key="1">
    <citation type="submission" date="2017-10" db="EMBL/GenBank/DDBJ databases">
        <title>Rapid genome shrinkage in a self-fertile nematode reveals novel sperm competition proteins.</title>
        <authorList>
            <person name="Yin D."/>
            <person name="Schwarz E.M."/>
            <person name="Thomas C.G."/>
            <person name="Felde R.L."/>
            <person name="Korf I.F."/>
            <person name="Cutter A.D."/>
            <person name="Schartner C.M."/>
            <person name="Ralston E.J."/>
            <person name="Meyer B.J."/>
            <person name="Haag E.S."/>
        </authorList>
    </citation>
    <scope>NUCLEOTIDE SEQUENCE [LARGE SCALE GENOMIC DNA]</scope>
    <source>
        <strain evidence="2">JU1422</strain>
    </source>
</reference>
<evidence type="ECO:0000313" key="2">
    <source>
        <dbReference type="Proteomes" id="UP000230233"/>
    </source>
</evidence>
<gene>
    <name evidence="1" type="primary">Cnig_chr_II.g5557</name>
    <name evidence="1" type="ORF">B9Z55_005557</name>
</gene>
<dbReference type="EMBL" id="PDUG01000002">
    <property type="protein sequence ID" value="PIC45588.1"/>
    <property type="molecule type" value="Genomic_DNA"/>
</dbReference>
<dbReference type="Proteomes" id="UP000230233">
    <property type="component" value="Chromosome II"/>
</dbReference>
<protein>
    <submittedName>
        <fullName evidence="1">Uncharacterized protein</fullName>
    </submittedName>
</protein>
<keyword evidence="2" id="KW-1185">Reference proteome</keyword>
<sequence length="102" mass="11988">MNYAVLRRRFGLSALLSYIRELAEKGIERAKKMEETSKKMLRRFFGQTTYCRLWELGVSSTLKLDGSGIKRNVFGIGWQPRELDFEHLERQKRGEELNFGTI</sequence>
<comment type="caution">
    <text evidence="1">The sequence shown here is derived from an EMBL/GenBank/DDBJ whole genome shotgun (WGS) entry which is preliminary data.</text>
</comment>
<accession>A0A2G5V1B9</accession>
<name>A0A2G5V1B9_9PELO</name>
<proteinExistence type="predicted"/>